<name>A0A1I0WXR3_9CLOT</name>
<protein>
    <submittedName>
        <fullName evidence="3">Uncharacterized protein</fullName>
    </submittedName>
</protein>
<feature type="transmembrane region" description="Helical" evidence="2">
    <location>
        <begin position="20"/>
        <end position="41"/>
    </location>
</feature>
<evidence type="ECO:0000256" key="2">
    <source>
        <dbReference type="SAM" id="Phobius"/>
    </source>
</evidence>
<keyword evidence="2" id="KW-0472">Membrane</keyword>
<feature type="region of interest" description="Disordered" evidence="1">
    <location>
        <begin position="58"/>
        <end position="90"/>
    </location>
</feature>
<proteinExistence type="predicted"/>
<dbReference type="Proteomes" id="UP000198619">
    <property type="component" value="Unassembled WGS sequence"/>
</dbReference>
<accession>A0A1I0WXR3</accession>
<reference evidence="3 4" key="1">
    <citation type="submission" date="2016-10" db="EMBL/GenBank/DDBJ databases">
        <authorList>
            <person name="de Groot N.N."/>
        </authorList>
    </citation>
    <scope>NUCLEOTIDE SEQUENCE [LARGE SCALE GENOMIC DNA]</scope>
    <source>
        <strain evidence="3 4">DSM 12271</strain>
    </source>
</reference>
<gene>
    <name evidence="3" type="ORF">SAMN04488528_1006113</name>
</gene>
<dbReference type="STRING" id="84698.SAMN04488528_1006113"/>
<keyword evidence="2" id="KW-0812">Transmembrane</keyword>
<keyword evidence="2" id="KW-1133">Transmembrane helix</keyword>
<evidence type="ECO:0000256" key="1">
    <source>
        <dbReference type="SAM" id="MobiDB-lite"/>
    </source>
</evidence>
<organism evidence="3 4">
    <name type="scientific">Clostridium frigidicarnis</name>
    <dbReference type="NCBI Taxonomy" id="84698"/>
    <lineage>
        <taxon>Bacteria</taxon>
        <taxon>Bacillati</taxon>
        <taxon>Bacillota</taxon>
        <taxon>Clostridia</taxon>
        <taxon>Eubacteriales</taxon>
        <taxon>Clostridiaceae</taxon>
        <taxon>Clostridium</taxon>
    </lineage>
</organism>
<dbReference type="EMBL" id="FOKI01000006">
    <property type="protein sequence ID" value="SFA92938.1"/>
    <property type="molecule type" value="Genomic_DNA"/>
</dbReference>
<evidence type="ECO:0000313" key="3">
    <source>
        <dbReference type="EMBL" id="SFA92938.1"/>
    </source>
</evidence>
<evidence type="ECO:0000313" key="4">
    <source>
        <dbReference type="Proteomes" id="UP000198619"/>
    </source>
</evidence>
<feature type="compositionally biased region" description="Basic and acidic residues" evidence="1">
    <location>
        <begin position="58"/>
        <end position="85"/>
    </location>
</feature>
<dbReference type="AlphaFoldDB" id="A0A1I0WXR3"/>
<sequence length="261" mass="29972">MFSKDYEKKMKRRRTRNITLSIICLVVIIFGVSFFFLGGSYKYSSDYLTSLFKKDNETQKENIKEEPKEDNKQEKTPIEEPKEQEENSLSMDLDIGNGKLVKANFDETDQGKIFKSIDTNGNKVSFDIDSKGMYSVLLDEDNQNLYLSDTNGTLTDISLDTYNASSGTQFSKENVLRENPTYIWNESPRFLNENTLVYVSQLPWFNKSDKYIWTIDLNNKNHQCLNVQGQKVDFGNLSDKGLEVTIDGALKYVTTDGKVIN</sequence>
<keyword evidence="4" id="KW-1185">Reference proteome</keyword>